<dbReference type="Proteomes" id="UP001595752">
    <property type="component" value="Unassembled WGS sequence"/>
</dbReference>
<feature type="transmembrane region" description="Helical" evidence="6">
    <location>
        <begin position="234"/>
        <end position="251"/>
    </location>
</feature>
<evidence type="ECO:0000313" key="8">
    <source>
        <dbReference type="Proteomes" id="UP001595752"/>
    </source>
</evidence>
<feature type="transmembrane region" description="Helical" evidence="6">
    <location>
        <begin position="132"/>
        <end position="150"/>
    </location>
</feature>
<evidence type="ECO:0000256" key="6">
    <source>
        <dbReference type="SAM" id="Phobius"/>
    </source>
</evidence>
<dbReference type="PANTHER" id="PTHR30250">
    <property type="entry name" value="PST FAMILY PREDICTED COLANIC ACID TRANSPORTER"/>
    <property type="match status" value="1"/>
</dbReference>
<keyword evidence="4 6" id="KW-1133">Transmembrane helix</keyword>
<feature type="transmembrane region" description="Helical" evidence="6">
    <location>
        <begin position="107"/>
        <end position="126"/>
    </location>
</feature>
<evidence type="ECO:0000313" key="7">
    <source>
        <dbReference type="EMBL" id="MFC3883535.1"/>
    </source>
</evidence>
<keyword evidence="2" id="KW-1003">Cell membrane</keyword>
<gene>
    <name evidence="7" type="ORF">ACFOU2_08450</name>
</gene>
<evidence type="ECO:0000256" key="2">
    <source>
        <dbReference type="ARBA" id="ARBA00022475"/>
    </source>
</evidence>
<comment type="subcellular location">
    <subcellularLocation>
        <location evidence="1">Cell membrane</location>
        <topology evidence="1">Multi-pass membrane protein</topology>
    </subcellularLocation>
</comment>
<dbReference type="InterPro" id="IPR050833">
    <property type="entry name" value="Poly_Biosynth_Transport"/>
</dbReference>
<feature type="transmembrane region" description="Helical" evidence="6">
    <location>
        <begin position="319"/>
        <end position="342"/>
    </location>
</feature>
<feature type="transmembrane region" description="Helical" evidence="6">
    <location>
        <begin position="348"/>
        <end position="371"/>
    </location>
</feature>
<reference evidence="8" key="1">
    <citation type="journal article" date="2019" name="Int. J. Syst. Evol. Microbiol.">
        <title>The Global Catalogue of Microorganisms (GCM) 10K type strain sequencing project: providing services to taxonomists for standard genome sequencing and annotation.</title>
        <authorList>
            <consortium name="The Broad Institute Genomics Platform"/>
            <consortium name="The Broad Institute Genome Sequencing Center for Infectious Disease"/>
            <person name="Wu L."/>
            <person name="Ma J."/>
        </authorList>
    </citation>
    <scope>NUCLEOTIDE SEQUENCE [LARGE SCALE GENOMIC DNA]</scope>
    <source>
        <strain evidence="8">CCUG 61889</strain>
    </source>
</reference>
<proteinExistence type="predicted"/>
<evidence type="ECO:0000256" key="1">
    <source>
        <dbReference type="ARBA" id="ARBA00004651"/>
    </source>
</evidence>
<sequence>MKRQFNKVIFVKHLQDDTSKKLIDGSAIVFLLNVAAIGVSFLTEIVLTRTLGTANYGHFTYAMAWLNLMVLTGRMGFDTAAVRFVAEYQERANGSLLKGFITRSQQISICCSFSLSVIVLFFGYVLMDEATFRTFAMCALIVPFWSLLFIYSAYLQGTKFYALSVFPQQIARPLLIILIVLMINGLFNIKPNSFHAMLSVLLAVVSTLIMVRVFFQNKVHRLFRDIRPRYKTAYWFNVSFQLCLISFFKIALRQIDIIVLGIFANASAVGVYSIAIKISELTTFGMMVTNVIVAPMISQIYARGDKELLQNTVSSTIRIILIATVPLSIVMAICGKWILGLFGADFMIGYTALVILIIGQIVNSACGPVGFLMSMTGHQNQSVTVFGSSILFNLILSLLLIPPFGLIGAAFSTSLTTVFWNLLLSYLTWKKVGIKTSVFK</sequence>
<feature type="transmembrane region" description="Helical" evidence="6">
    <location>
        <begin position="383"/>
        <end position="401"/>
    </location>
</feature>
<organism evidence="7 8">
    <name type="scientific">Bacillus songklensis</name>
    <dbReference type="NCBI Taxonomy" id="1069116"/>
    <lineage>
        <taxon>Bacteria</taxon>
        <taxon>Bacillati</taxon>
        <taxon>Bacillota</taxon>
        <taxon>Bacilli</taxon>
        <taxon>Bacillales</taxon>
        <taxon>Bacillaceae</taxon>
        <taxon>Bacillus</taxon>
    </lineage>
</organism>
<name>A0ABV8B121_9BACI</name>
<keyword evidence="5 6" id="KW-0472">Membrane</keyword>
<accession>A0ABV8B121</accession>
<feature type="transmembrane region" description="Helical" evidence="6">
    <location>
        <begin position="257"/>
        <end position="276"/>
    </location>
</feature>
<dbReference type="Pfam" id="PF01943">
    <property type="entry name" value="Polysacc_synt"/>
    <property type="match status" value="1"/>
</dbReference>
<comment type="caution">
    <text evidence="7">The sequence shown here is derived from an EMBL/GenBank/DDBJ whole genome shotgun (WGS) entry which is preliminary data.</text>
</comment>
<keyword evidence="3 6" id="KW-0812">Transmembrane</keyword>
<feature type="transmembrane region" description="Helical" evidence="6">
    <location>
        <begin position="62"/>
        <end position="86"/>
    </location>
</feature>
<feature type="transmembrane region" description="Helical" evidence="6">
    <location>
        <begin position="407"/>
        <end position="429"/>
    </location>
</feature>
<feature type="transmembrane region" description="Helical" evidence="6">
    <location>
        <begin position="21"/>
        <end position="42"/>
    </location>
</feature>
<evidence type="ECO:0000256" key="4">
    <source>
        <dbReference type="ARBA" id="ARBA00022989"/>
    </source>
</evidence>
<keyword evidence="8" id="KW-1185">Reference proteome</keyword>
<feature type="transmembrane region" description="Helical" evidence="6">
    <location>
        <begin position="193"/>
        <end position="214"/>
    </location>
</feature>
<dbReference type="EMBL" id="JBHRZT010000032">
    <property type="protein sequence ID" value="MFC3883535.1"/>
    <property type="molecule type" value="Genomic_DNA"/>
</dbReference>
<evidence type="ECO:0000256" key="3">
    <source>
        <dbReference type="ARBA" id="ARBA00022692"/>
    </source>
</evidence>
<protein>
    <submittedName>
        <fullName evidence="7">Oligosaccharide flippase family protein</fullName>
    </submittedName>
</protein>
<evidence type="ECO:0000256" key="5">
    <source>
        <dbReference type="ARBA" id="ARBA00023136"/>
    </source>
</evidence>
<dbReference type="PANTHER" id="PTHR30250:SF11">
    <property type="entry name" value="O-ANTIGEN TRANSPORTER-RELATED"/>
    <property type="match status" value="1"/>
</dbReference>
<feature type="transmembrane region" description="Helical" evidence="6">
    <location>
        <begin position="170"/>
        <end position="187"/>
    </location>
</feature>
<dbReference type="InterPro" id="IPR002797">
    <property type="entry name" value="Polysacc_synth"/>
</dbReference>
<dbReference type="RefSeq" id="WP_377914097.1">
    <property type="nucleotide sequence ID" value="NZ_JBHRZT010000032.1"/>
</dbReference>